<sequence length="121" mass="14007">MLQDDEPTQKKNLELLRYAKKGSMSAKTYVGLVEDTFNYRRTFVQTLVSSVTEVLQMCPYLAKKEVFRILGWEGKVKDHMNDAKTSLKQAFNIAMDNATDYDMTSEELIKAVELMEKKKQK</sequence>
<reference evidence="1" key="1">
    <citation type="submission" date="2020-04" db="EMBL/GenBank/DDBJ databases">
        <authorList>
            <person name="Alioto T."/>
            <person name="Alioto T."/>
            <person name="Gomez Garrido J."/>
        </authorList>
    </citation>
    <scope>NUCLEOTIDE SEQUENCE</scope>
    <source>
        <strain evidence="1">A484AB</strain>
    </source>
</reference>
<organism evidence="1 2">
    <name type="scientific">Paramuricea clavata</name>
    <name type="common">Red gorgonian</name>
    <name type="synonym">Violescent sea-whip</name>
    <dbReference type="NCBI Taxonomy" id="317549"/>
    <lineage>
        <taxon>Eukaryota</taxon>
        <taxon>Metazoa</taxon>
        <taxon>Cnidaria</taxon>
        <taxon>Anthozoa</taxon>
        <taxon>Octocorallia</taxon>
        <taxon>Malacalcyonacea</taxon>
        <taxon>Plexauridae</taxon>
        <taxon>Paramuricea</taxon>
    </lineage>
</organism>
<keyword evidence="2" id="KW-1185">Reference proteome</keyword>
<accession>A0A7D9I0E8</accession>
<evidence type="ECO:0000313" key="2">
    <source>
        <dbReference type="Proteomes" id="UP001152795"/>
    </source>
</evidence>
<dbReference type="EMBL" id="CACRXK020002431">
    <property type="protein sequence ID" value="CAB3994286.1"/>
    <property type="molecule type" value="Genomic_DNA"/>
</dbReference>
<name>A0A7D9I0E8_PARCT</name>
<protein>
    <submittedName>
        <fullName evidence="1">Uncharacterized protein</fullName>
    </submittedName>
</protein>
<proteinExistence type="predicted"/>
<comment type="caution">
    <text evidence="1">The sequence shown here is derived from an EMBL/GenBank/DDBJ whole genome shotgun (WGS) entry which is preliminary data.</text>
</comment>
<evidence type="ECO:0000313" key="1">
    <source>
        <dbReference type="EMBL" id="CAB3994286.1"/>
    </source>
</evidence>
<gene>
    <name evidence="1" type="ORF">PACLA_8A030999</name>
</gene>
<dbReference type="Proteomes" id="UP001152795">
    <property type="component" value="Unassembled WGS sequence"/>
</dbReference>
<dbReference type="AlphaFoldDB" id="A0A7D9I0E8"/>